<evidence type="ECO:0008006" key="4">
    <source>
        <dbReference type="Google" id="ProtNLM"/>
    </source>
</evidence>
<dbReference type="Proteomes" id="UP000184480">
    <property type="component" value="Unassembled WGS sequence"/>
</dbReference>
<dbReference type="Pfam" id="PF16250">
    <property type="entry name" value="DUF4907"/>
    <property type="match status" value="1"/>
</dbReference>
<proteinExistence type="predicted"/>
<reference evidence="3" key="1">
    <citation type="submission" date="2016-11" db="EMBL/GenBank/DDBJ databases">
        <authorList>
            <person name="Varghese N."/>
            <person name="Submissions S."/>
        </authorList>
    </citation>
    <scope>NUCLEOTIDE SEQUENCE [LARGE SCALE GENOMIC DNA]</scope>
    <source>
        <strain evidence="3">DSM 27370</strain>
    </source>
</reference>
<evidence type="ECO:0000313" key="3">
    <source>
        <dbReference type="Proteomes" id="UP000184480"/>
    </source>
</evidence>
<feature type="transmembrane region" description="Helical" evidence="1">
    <location>
        <begin position="6"/>
        <end position="23"/>
    </location>
</feature>
<name>A0A1M4WAP4_9BACT</name>
<keyword evidence="1" id="KW-1133">Transmembrane helix</keyword>
<keyword evidence="1" id="KW-0812">Transmembrane</keyword>
<accession>A0A1M4WAP4</accession>
<keyword evidence="1" id="KW-0472">Membrane</keyword>
<dbReference type="InterPro" id="IPR032593">
    <property type="entry name" value="DUF4907"/>
</dbReference>
<protein>
    <recommendedName>
        <fullName evidence="4">DUF4907 domain-containing protein</fullName>
    </recommendedName>
</protein>
<evidence type="ECO:0000256" key="1">
    <source>
        <dbReference type="SAM" id="Phobius"/>
    </source>
</evidence>
<dbReference type="OrthoDB" id="674043at2"/>
<sequence length="114" mass="13033">MIKRISVIIIVLSVIGIASFLYWRAVPKAEDYRGDNIYEVNTFEYNRGWGYQISKNGKVIIYQPCIPCIEGDKSFPNEILAENTGNLVLSKIKNHENPSLTIEEVNKILMVNEK</sequence>
<evidence type="ECO:0000313" key="2">
    <source>
        <dbReference type="EMBL" id="SHE78230.1"/>
    </source>
</evidence>
<organism evidence="2 3">
    <name type="scientific">Dysgonomonas macrotermitis</name>
    <dbReference type="NCBI Taxonomy" id="1346286"/>
    <lineage>
        <taxon>Bacteria</taxon>
        <taxon>Pseudomonadati</taxon>
        <taxon>Bacteroidota</taxon>
        <taxon>Bacteroidia</taxon>
        <taxon>Bacteroidales</taxon>
        <taxon>Dysgonomonadaceae</taxon>
        <taxon>Dysgonomonas</taxon>
    </lineage>
</organism>
<dbReference type="STRING" id="1346286.SAMN05444362_102175"/>
<keyword evidence="3" id="KW-1185">Reference proteome</keyword>
<dbReference type="AlphaFoldDB" id="A0A1M4WAP4"/>
<gene>
    <name evidence="2" type="ORF">SAMN05444362_102175</name>
</gene>
<dbReference type="EMBL" id="FQUC01000002">
    <property type="protein sequence ID" value="SHE78230.1"/>
    <property type="molecule type" value="Genomic_DNA"/>
</dbReference>
<dbReference type="RefSeq" id="WP_062176544.1">
    <property type="nucleotide sequence ID" value="NZ_BBXL01000002.1"/>
</dbReference>